<feature type="signal peptide" evidence="1">
    <location>
        <begin position="1"/>
        <end position="21"/>
    </location>
</feature>
<evidence type="ECO:0008006" key="4">
    <source>
        <dbReference type="Google" id="ProtNLM"/>
    </source>
</evidence>
<keyword evidence="3" id="KW-1185">Reference proteome</keyword>
<evidence type="ECO:0000313" key="2">
    <source>
        <dbReference type="EMBL" id="MBS0125394.1"/>
    </source>
</evidence>
<accession>A0A8J7WI01</accession>
<proteinExistence type="predicted"/>
<dbReference type="Proteomes" id="UP000681356">
    <property type="component" value="Unassembled WGS sequence"/>
</dbReference>
<dbReference type="RefSeq" id="WP_212537368.1">
    <property type="nucleotide sequence ID" value="NZ_JAGTUU010000006.1"/>
</dbReference>
<evidence type="ECO:0000313" key="3">
    <source>
        <dbReference type="Proteomes" id="UP000681356"/>
    </source>
</evidence>
<dbReference type="AlphaFoldDB" id="A0A8J7WI01"/>
<comment type="caution">
    <text evidence="2">The sequence shown here is derived from an EMBL/GenBank/DDBJ whole genome shotgun (WGS) entry which is preliminary data.</text>
</comment>
<dbReference type="EMBL" id="JAGTUU010000006">
    <property type="protein sequence ID" value="MBS0125394.1"/>
    <property type="molecule type" value="Genomic_DNA"/>
</dbReference>
<organism evidence="2 3">
    <name type="scientific">Thetidibacter halocola</name>
    <dbReference type="NCBI Taxonomy" id="2827239"/>
    <lineage>
        <taxon>Bacteria</taxon>
        <taxon>Pseudomonadati</taxon>
        <taxon>Pseudomonadota</taxon>
        <taxon>Alphaproteobacteria</taxon>
        <taxon>Rhodobacterales</taxon>
        <taxon>Roseobacteraceae</taxon>
        <taxon>Thetidibacter</taxon>
    </lineage>
</organism>
<gene>
    <name evidence="2" type="ORF">KB874_14985</name>
</gene>
<keyword evidence="1" id="KW-0732">Signal</keyword>
<sequence>MKTLFLSMLMLAAFWPGTAVAQDTIVDRRYSSDKLDTFWASTLGAEAPDASLFDMMVPGTPDSVEPVTDAAPDFGLPGLGQIIGETATSGAGQGTRLAFPVIPLAPEEAAVLHRRLAFAELYLGRYEFYERASTDTAAILDGLTRHQVAAGLEAYLSYARLYFAQPTMTEKCRMLRRIRALSAGVLSTRGTVDVPAGWEALLPIQVATAERLEDSPLAALVCSVEPVRGRGETVRIVETRVRETVAAEARAKVEDSLVLLDAAAAEFQDLVNRMDVEIKSAEILDLERRFGNAAANLRLVKEDGLNADVTIAELNAVDLSTLRQPGQLQDLETAQARMSQMAERMRTVLNQLAALADVTADPALSLSLFNCAQLRGLYQNLDFQRDTGVLTASIQGPYDACLTSARTVASSLTAPSLQAAFMAELAHHVRRLSENLLESQR</sequence>
<reference evidence="2" key="1">
    <citation type="submission" date="2021-04" db="EMBL/GenBank/DDBJ databases">
        <authorList>
            <person name="Yoon J."/>
        </authorList>
    </citation>
    <scope>NUCLEOTIDE SEQUENCE</scope>
    <source>
        <strain evidence="2">KMU-90</strain>
    </source>
</reference>
<name>A0A8J7WI01_9RHOB</name>
<feature type="chain" id="PRO_5035308281" description="TolC family protein" evidence="1">
    <location>
        <begin position="22"/>
        <end position="441"/>
    </location>
</feature>
<evidence type="ECO:0000256" key="1">
    <source>
        <dbReference type="SAM" id="SignalP"/>
    </source>
</evidence>
<protein>
    <recommendedName>
        <fullName evidence="4">TolC family protein</fullName>
    </recommendedName>
</protein>